<protein>
    <submittedName>
        <fullName evidence="3">DMT family transporter</fullName>
    </submittedName>
</protein>
<feature type="transmembrane region" description="Helical" evidence="1">
    <location>
        <begin position="95"/>
        <end position="113"/>
    </location>
</feature>
<keyword evidence="4" id="KW-1185">Reference proteome</keyword>
<name>A0A5B8XKY5_9DELT</name>
<feature type="transmembrane region" description="Helical" evidence="1">
    <location>
        <begin position="12"/>
        <end position="32"/>
    </location>
</feature>
<feature type="transmembrane region" description="Helical" evidence="1">
    <location>
        <begin position="125"/>
        <end position="143"/>
    </location>
</feature>
<evidence type="ECO:0000259" key="2">
    <source>
        <dbReference type="Pfam" id="PF00892"/>
    </source>
</evidence>
<gene>
    <name evidence="3" type="ORF">FRD01_03030</name>
</gene>
<dbReference type="PANTHER" id="PTHR22911">
    <property type="entry name" value="ACYL-MALONYL CONDENSING ENZYME-RELATED"/>
    <property type="match status" value="1"/>
</dbReference>
<sequence length="289" mass="30351">MPTKSLSDLRVPFTLFIGMLAIAFAAIFFKLASPTHPLVASGLRLAIASVLLSPWLLRALKRRTLSLSVMKAAVVASIFYAVHFGAWVWSLDLTTVAASVSLVTATPLMLALWGVVRRQDAPTGGIWLAIAVSSLGVFIVSGADFEGSTLLGNALALLGAVAMAGYMLTVRRLGAIDVLAFGSATAGLASIWLLSTAIFLGQSIVPPSPTAAFFILMAALVPQIIGHSVITWVLRYTTPTIVGLATLIEPVASSILAWVLLEERPGTMVFLGCGLTLIGVSIALLLKPR</sequence>
<feature type="transmembrane region" description="Helical" evidence="1">
    <location>
        <begin position="149"/>
        <end position="168"/>
    </location>
</feature>
<dbReference type="KEGG" id="bbae:FRD01_03030"/>
<feature type="domain" description="EamA" evidence="2">
    <location>
        <begin position="151"/>
        <end position="283"/>
    </location>
</feature>
<organism evidence="3 4">
    <name type="scientific">Microvenator marinus</name>
    <dbReference type="NCBI Taxonomy" id="2600177"/>
    <lineage>
        <taxon>Bacteria</taxon>
        <taxon>Deltaproteobacteria</taxon>
        <taxon>Bradymonadales</taxon>
        <taxon>Microvenatoraceae</taxon>
        <taxon>Microvenator</taxon>
    </lineage>
</organism>
<dbReference type="OrthoDB" id="9790852at2"/>
<proteinExistence type="predicted"/>
<reference evidence="3 4" key="1">
    <citation type="submission" date="2019-08" db="EMBL/GenBank/DDBJ databases">
        <authorList>
            <person name="Liang Q."/>
        </authorList>
    </citation>
    <scope>NUCLEOTIDE SEQUENCE [LARGE SCALE GENOMIC DNA]</scope>
    <source>
        <strain evidence="3 4">V1718</strain>
    </source>
</reference>
<dbReference type="Proteomes" id="UP000321595">
    <property type="component" value="Chromosome"/>
</dbReference>
<feature type="transmembrane region" description="Helical" evidence="1">
    <location>
        <begin position="69"/>
        <end position="89"/>
    </location>
</feature>
<evidence type="ECO:0000256" key="1">
    <source>
        <dbReference type="SAM" id="Phobius"/>
    </source>
</evidence>
<dbReference type="RefSeq" id="WP_146957522.1">
    <property type="nucleotide sequence ID" value="NZ_CP042467.1"/>
</dbReference>
<feature type="transmembrane region" description="Helical" evidence="1">
    <location>
        <begin position="241"/>
        <end position="261"/>
    </location>
</feature>
<keyword evidence="1" id="KW-1133">Transmembrane helix</keyword>
<dbReference type="EMBL" id="CP042467">
    <property type="protein sequence ID" value="QED26244.1"/>
    <property type="molecule type" value="Genomic_DNA"/>
</dbReference>
<accession>A0A5B8XKY5</accession>
<feature type="transmembrane region" description="Helical" evidence="1">
    <location>
        <begin position="180"/>
        <end position="205"/>
    </location>
</feature>
<evidence type="ECO:0000313" key="4">
    <source>
        <dbReference type="Proteomes" id="UP000321595"/>
    </source>
</evidence>
<dbReference type="AlphaFoldDB" id="A0A5B8XKY5"/>
<keyword evidence="1" id="KW-0812">Transmembrane</keyword>
<feature type="domain" description="EamA" evidence="2">
    <location>
        <begin position="13"/>
        <end position="141"/>
    </location>
</feature>
<dbReference type="PANTHER" id="PTHR22911:SF76">
    <property type="entry name" value="EAMA DOMAIN-CONTAINING PROTEIN"/>
    <property type="match status" value="1"/>
</dbReference>
<keyword evidence="1" id="KW-0472">Membrane</keyword>
<evidence type="ECO:0000313" key="3">
    <source>
        <dbReference type="EMBL" id="QED26244.1"/>
    </source>
</evidence>
<dbReference type="InterPro" id="IPR037185">
    <property type="entry name" value="EmrE-like"/>
</dbReference>
<dbReference type="InterPro" id="IPR000620">
    <property type="entry name" value="EamA_dom"/>
</dbReference>
<feature type="transmembrane region" description="Helical" evidence="1">
    <location>
        <begin position="38"/>
        <end position="57"/>
    </location>
</feature>
<dbReference type="GO" id="GO:0016020">
    <property type="term" value="C:membrane"/>
    <property type="evidence" value="ECO:0007669"/>
    <property type="project" value="InterPro"/>
</dbReference>
<feature type="transmembrane region" description="Helical" evidence="1">
    <location>
        <begin position="211"/>
        <end position="234"/>
    </location>
</feature>
<feature type="transmembrane region" description="Helical" evidence="1">
    <location>
        <begin position="267"/>
        <end position="286"/>
    </location>
</feature>
<dbReference type="Pfam" id="PF00892">
    <property type="entry name" value="EamA"/>
    <property type="match status" value="2"/>
</dbReference>
<dbReference type="SUPFAM" id="SSF103481">
    <property type="entry name" value="Multidrug resistance efflux transporter EmrE"/>
    <property type="match status" value="2"/>
</dbReference>